<dbReference type="PROSITE" id="PS50221">
    <property type="entry name" value="GAIN_B"/>
    <property type="match status" value="1"/>
</dbReference>
<dbReference type="Pfam" id="PF01825">
    <property type="entry name" value="GPS"/>
    <property type="match status" value="1"/>
</dbReference>
<dbReference type="Pfam" id="PF22257">
    <property type="entry name" value="GPR128_N"/>
    <property type="match status" value="1"/>
</dbReference>
<evidence type="ECO:0000256" key="4">
    <source>
        <dbReference type="ARBA" id="ARBA00022692"/>
    </source>
</evidence>
<feature type="transmembrane region" description="Helical" evidence="8">
    <location>
        <begin position="667"/>
        <end position="686"/>
    </location>
</feature>
<comment type="subcellular location">
    <subcellularLocation>
        <location evidence="2">Cell membrane</location>
    </subcellularLocation>
    <subcellularLocation>
        <location evidence="1">Membrane</location>
        <topology evidence="1">Multi-pass membrane protein</topology>
    </subcellularLocation>
</comment>
<keyword evidence="4 8" id="KW-0812">Transmembrane</keyword>
<keyword evidence="12" id="KW-1185">Reference proteome</keyword>
<feature type="domain" description="GAIN-B" evidence="9">
    <location>
        <begin position="285"/>
        <end position="432"/>
    </location>
</feature>
<gene>
    <name evidence="11" type="primary">ADGRG7</name>
</gene>
<evidence type="ECO:0000256" key="6">
    <source>
        <dbReference type="ARBA" id="ARBA00023136"/>
    </source>
</evidence>
<evidence type="ECO:0000313" key="12">
    <source>
        <dbReference type="Proteomes" id="UP000008672"/>
    </source>
</evidence>
<feature type="transmembrane region" description="Helical" evidence="8">
    <location>
        <begin position="440"/>
        <end position="459"/>
    </location>
</feature>
<evidence type="ECO:0000256" key="3">
    <source>
        <dbReference type="ARBA" id="ARBA00022475"/>
    </source>
</evidence>
<dbReference type="eggNOG" id="KOG4193">
    <property type="taxonomic scope" value="Eukaryota"/>
</dbReference>
<evidence type="ECO:0000256" key="1">
    <source>
        <dbReference type="ARBA" id="ARBA00004141"/>
    </source>
</evidence>
<dbReference type="InterPro" id="IPR053984">
    <property type="entry name" value="GPR128_N"/>
</dbReference>
<proteinExistence type="predicted"/>
<dbReference type="InterPro" id="IPR000742">
    <property type="entry name" value="EGF"/>
</dbReference>
<dbReference type="EMBL" id="AFYH01067928">
    <property type="status" value="NOT_ANNOTATED_CDS"/>
    <property type="molecule type" value="Genomic_DNA"/>
</dbReference>
<dbReference type="EMBL" id="AFYH01067927">
    <property type="status" value="NOT_ANNOTATED_CDS"/>
    <property type="molecule type" value="Genomic_DNA"/>
</dbReference>
<dbReference type="InterPro" id="IPR053985">
    <property type="entry name" value="GPR128_GAIN_subdom_A"/>
</dbReference>
<keyword evidence="7" id="KW-1015">Disulfide bond</keyword>
<dbReference type="Gene3D" id="2.10.25.10">
    <property type="entry name" value="Laminin"/>
    <property type="match status" value="1"/>
</dbReference>
<dbReference type="PROSITE" id="PS00022">
    <property type="entry name" value="EGF_1"/>
    <property type="match status" value="1"/>
</dbReference>
<reference evidence="11" key="3">
    <citation type="submission" date="2025-09" db="UniProtKB">
        <authorList>
            <consortium name="Ensembl"/>
        </authorList>
    </citation>
    <scope>IDENTIFICATION</scope>
</reference>
<feature type="transmembrane region" description="Helical" evidence="8">
    <location>
        <begin position="471"/>
        <end position="493"/>
    </location>
</feature>
<feature type="transmembrane region" description="Helical" evidence="8">
    <location>
        <begin position="625"/>
        <end position="647"/>
    </location>
</feature>
<dbReference type="InterPro" id="IPR017981">
    <property type="entry name" value="GPCR_2-like_7TM"/>
</dbReference>
<evidence type="ECO:0000313" key="11">
    <source>
        <dbReference type="Ensembl" id="ENSLACP00000016497.1"/>
    </source>
</evidence>
<dbReference type="Ensembl" id="ENSLACT00000016611.1">
    <property type="protein sequence ID" value="ENSLACP00000016497.1"/>
    <property type="gene ID" value="ENSLACG00000014536.1"/>
</dbReference>
<evidence type="ECO:0000259" key="10">
    <source>
        <dbReference type="PROSITE" id="PS50261"/>
    </source>
</evidence>
<evidence type="ECO:0000259" key="9">
    <source>
        <dbReference type="PROSITE" id="PS50221"/>
    </source>
</evidence>
<dbReference type="Pfam" id="PF22259">
    <property type="entry name" value="GPR128_GAIN_subdomA"/>
    <property type="match status" value="1"/>
</dbReference>
<dbReference type="InterPro" id="IPR053066">
    <property type="entry name" value="ADGR_G7"/>
</dbReference>
<organism evidence="11 12">
    <name type="scientific">Latimeria chalumnae</name>
    <name type="common">Coelacanth</name>
    <dbReference type="NCBI Taxonomy" id="7897"/>
    <lineage>
        <taxon>Eukaryota</taxon>
        <taxon>Metazoa</taxon>
        <taxon>Chordata</taxon>
        <taxon>Craniata</taxon>
        <taxon>Vertebrata</taxon>
        <taxon>Euteleostomi</taxon>
        <taxon>Coelacanthiformes</taxon>
        <taxon>Coelacanthidae</taxon>
        <taxon>Latimeria</taxon>
    </lineage>
</organism>
<dbReference type="InParanoid" id="H3B3M6"/>
<dbReference type="GO" id="GO:0004930">
    <property type="term" value="F:G protein-coupled receptor activity"/>
    <property type="evidence" value="ECO:0007669"/>
    <property type="project" value="InterPro"/>
</dbReference>
<dbReference type="CDD" id="cd00054">
    <property type="entry name" value="EGF_CA"/>
    <property type="match status" value="1"/>
</dbReference>
<accession>H3B3M6</accession>
<feature type="transmembrane region" description="Helical" evidence="8">
    <location>
        <begin position="698"/>
        <end position="719"/>
    </location>
</feature>
<dbReference type="InterPro" id="IPR000832">
    <property type="entry name" value="GPCR_2_secretin-like"/>
</dbReference>
<feature type="transmembrane region" description="Helical" evidence="8">
    <location>
        <begin position="566"/>
        <end position="590"/>
    </location>
</feature>
<dbReference type="HOGENOM" id="CLU_370321_0_0_1"/>
<dbReference type="Bgee" id="ENSLACG00000014536">
    <property type="expression patterns" value="Expressed in post-anal tail muscle and 1 other cell type or tissue"/>
</dbReference>
<dbReference type="STRING" id="7897.ENSLACP00000016497"/>
<dbReference type="InterPro" id="IPR053986">
    <property type="entry name" value="GPR128_GAIN_subdom_B"/>
</dbReference>
<dbReference type="GO" id="GO:0007166">
    <property type="term" value="P:cell surface receptor signaling pathway"/>
    <property type="evidence" value="ECO:0007669"/>
    <property type="project" value="InterPro"/>
</dbReference>
<dbReference type="PROSITE" id="PS50261">
    <property type="entry name" value="G_PROTEIN_RECEP_F2_4"/>
    <property type="match status" value="1"/>
</dbReference>
<feature type="transmembrane region" description="Helical" evidence="8">
    <location>
        <begin position="532"/>
        <end position="554"/>
    </location>
</feature>
<reference evidence="12" key="1">
    <citation type="submission" date="2011-08" db="EMBL/GenBank/DDBJ databases">
        <title>The draft genome of Latimeria chalumnae.</title>
        <authorList>
            <person name="Di Palma F."/>
            <person name="Alfoldi J."/>
            <person name="Johnson J."/>
            <person name="Berlin A."/>
            <person name="Gnerre S."/>
            <person name="Jaffe D."/>
            <person name="MacCallum I."/>
            <person name="Young S."/>
            <person name="Walker B.J."/>
            <person name="Lander E."/>
            <person name="Lindblad-Toh K."/>
        </authorList>
    </citation>
    <scope>NUCLEOTIDE SEQUENCE [LARGE SCALE GENOMIC DNA]</scope>
    <source>
        <strain evidence="12">Wild caught</strain>
    </source>
</reference>
<dbReference type="InterPro" id="IPR057244">
    <property type="entry name" value="GAIN_B"/>
</dbReference>
<dbReference type="Pfam" id="PF22261">
    <property type="entry name" value="GPR128_GAIN_subdom_B"/>
    <property type="match status" value="1"/>
</dbReference>
<dbReference type="GeneTree" id="ENSGT00940000159169"/>
<dbReference type="OMA" id="DHITCRS"/>
<dbReference type="PRINTS" id="PR00249">
    <property type="entry name" value="GPCRSECRETIN"/>
</dbReference>
<keyword evidence="5 8" id="KW-1133">Transmembrane helix</keyword>
<dbReference type="SUPFAM" id="SSF81321">
    <property type="entry name" value="Family A G protein-coupled receptor-like"/>
    <property type="match status" value="1"/>
</dbReference>
<keyword evidence="3" id="KW-1003">Cell membrane</keyword>
<dbReference type="PANTHER" id="PTHR47767:SF1">
    <property type="entry name" value="ADHESION G PROTEIN-COUPLED RECEPTOR G7"/>
    <property type="match status" value="1"/>
</dbReference>
<name>H3B3M6_LATCH</name>
<evidence type="ECO:0000256" key="2">
    <source>
        <dbReference type="ARBA" id="ARBA00004236"/>
    </source>
</evidence>
<evidence type="ECO:0000256" key="7">
    <source>
        <dbReference type="ARBA" id="ARBA00023157"/>
    </source>
</evidence>
<dbReference type="GO" id="GO:0005886">
    <property type="term" value="C:plasma membrane"/>
    <property type="evidence" value="ECO:0007669"/>
    <property type="project" value="UniProtKB-SubCell"/>
</dbReference>
<reference evidence="11" key="2">
    <citation type="submission" date="2025-08" db="UniProtKB">
        <authorList>
            <consortium name="Ensembl"/>
        </authorList>
    </citation>
    <scope>IDENTIFICATION</scope>
</reference>
<dbReference type="PANTHER" id="PTHR47767">
    <property type="entry name" value="ADHESION G PROTEIN-COUPLED RECEPTOR G7"/>
    <property type="match status" value="1"/>
</dbReference>
<dbReference type="FunCoup" id="H3B3M6">
    <property type="interactions" value="3"/>
</dbReference>
<dbReference type="Pfam" id="PF00002">
    <property type="entry name" value="7tm_2"/>
    <property type="match status" value="1"/>
</dbReference>
<protein>
    <submittedName>
        <fullName evidence="11">Adhesion G protein-coupled receptor G7</fullName>
    </submittedName>
</protein>
<dbReference type="Gene3D" id="2.60.220.50">
    <property type="match status" value="1"/>
</dbReference>
<dbReference type="SMART" id="SM00303">
    <property type="entry name" value="GPS"/>
    <property type="match status" value="1"/>
</dbReference>
<dbReference type="AlphaFoldDB" id="H3B3M6"/>
<dbReference type="Gene3D" id="1.20.1070.10">
    <property type="entry name" value="Rhodopsin 7-helix transmembrane proteins"/>
    <property type="match status" value="1"/>
</dbReference>
<evidence type="ECO:0000256" key="8">
    <source>
        <dbReference type="SAM" id="Phobius"/>
    </source>
</evidence>
<evidence type="ECO:0000256" key="5">
    <source>
        <dbReference type="ARBA" id="ARBA00022989"/>
    </source>
</evidence>
<sequence>EHGCQPLLLVVLINVDCSKWEGMVSGLEIYSLIIAGINIGLTSVPTITPIPCNCQNNGTCRNGVCICSDEWTGDKCQTANFCNSSVDNNSSLTFDRIIVNRSGYSNEKCEADTPNAHFSKATRMCLLEDGMPVLSTPRMVNCNENLDTLAEQVKDNMTVDQLLQVATSTQVLTSQADILTTQNITSAAGIAQQILSKSEELASVKAAAIAVTTVSQLMDVHDDEFSPDNADVSNVTKSLTKSLEKFSMEVNNNASKLVQSNLAVQSLSLGQGVTQGVLFTALRGLNDNLLGNRIELNSNASNLTENTYAEVQIFINVSTSQVDQGRVGFVLYQNDKFFKSKTHSSKMNFTKRVISGNLANNVTLNSVELLFNPQNYSSEFYLYDYACVFWDYNIDDWNTTGCTKGKVDNGPLRCWCNHTTNFALLMNFRQNYKYAQPLEIVSYVGCGLSIAGLALTILFQVSTRKTRKTSITWMFVSLCVSMLIVNVIFISGIDNPNAKKDHGVSNSTENTLIKSDLSSAPEEVWCTLVAAFLHYFLLATFTWTALYAVHMHFLLTKIFKQPPRHLILKASGIGWGVPAVVVAITLGATYGTGNPLNYRQEEFCWLAALDPQGTLDLSKPMLWTFLLPLGIILILNFIVFVNLTVMVQCKNNKILNSSKKQSYMKKVLSTLSIAVVLGLTWSTGYLMLINNEGARTVFSYLFCVINTCQGLQIFILFTIQSTVFQKKMAKIWSTFTLPEIYLHSQKFSLKWSKSEGIKESYTQADSFTSSTEFSSSILYET</sequence>
<dbReference type="InterPro" id="IPR046338">
    <property type="entry name" value="GAIN_dom_sf"/>
</dbReference>
<feature type="domain" description="G-protein coupled receptors family 2 profile 2" evidence="10">
    <location>
        <begin position="438"/>
        <end position="721"/>
    </location>
</feature>
<keyword evidence="6 8" id="KW-0472">Membrane</keyword>
<dbReference type="Proteomes" id="UP000008672">
    <property type="component" value="Unassembled WGS sequence"/>
</dbReference>
<dbReference type="InterPro" id="IPR000203">
    <property type="entry name" value="GPS"/>
</dbReference>